<proteinExistence type="predicted"/>
<feature type="compositionally biased region" description="Low complexity" evidence="1">
    <location>
        <begin position="15"/>
        <end position="41"/>
    </location>
</feature>
<sequence length="335" mass="36470">MARTHKTALIKQQMAAEAAAREATNAAAAADSADGKAASGKAAHREAVHSARTRSEKADAIQRARNGCVETEAEEDTELEEKPAATSVVIDTSEASEGGEEHEEESTGAEDDGADAELESDAIPRYSPGTKSVSIVPGVRLLMQAQAGPSSIYEYIRENSDHHVTMQDVRNLVARLRNSVIDQVLGCGFCRWYGRSRLSTQGLSKVAKPFVAKVFKRDDAAISRDRTEKEKFRRAQQAFGRISGELARLGDEAFDAAMDQFEGWWHNLRQAISGGGSSPSSDESEDLALTQQTAVSTQLVRKPDVPVKIKLNSRVVPVGRPRLNRKDSELKLRLI</sequence>
<dbReference type="AlphaFoldDB" id="A0A0W8CXF7"/>
<reference evidence="2 3" key="1">
    <citation type="submission" date="2015-11" db="EMBL/GenBank/DDBJ databases">
        <title>Genomes and virulence difference between two physiological races of Phytophthora nicotianae.</title>
        <authorList>
            <person name="Liu H."/>
            <person name="Ma X."/>
            <person name="Yu H."/>
            <person name="Fang D."/>
            <person name="Li Y."/>
            <person name="Wang X."/>
            <person name="Wang W."/>
            <person name="Dong Y."/>
            <person name="Xiao B."/>
        </authorList>
    </citation>
    <scope>NUCLEOTIDE SEQUENCE [LARGE SCALE GENOMIC DNA]</scope>
    <source>
        <strain evidence="3">race 1</strain>
    </source>
</reference>
<accession>A0A0W8CXF7</accession>
<feature type="compositionally biased region" description="Acidic residues" evidence="1">
    <location>
        <begin position="97"/>
        <end position="115"/>
    </location>
</feature>
<evidence type="ECO:0000313" key="2">
    <source>
        <dbReference type="EMBL" id="KUF88779.1"/>
    </source>
</evidence>
<feature type="region of interest" description="Disordered" evidence="1">
    <location>
        <begin position="1"/>
        <end position="115"/>
    </location>
</feature>
<evidence type="ECO:0000313" key="3">
    <source>
        <dbReference type="Proteomes" id="UP000054636"/>
    </source>
</evidence>
<comment type="caution">
    <text evidence="2">The sequence shown here is derived from an EMBL/GenBank/DDBJ whole genome shotgun (WGS) entry which is preliminary data.</text>
</comment>
<name>A0A0W8CXF7_PHYNI</name>
<evidence type="ECO:0000256" key="1">
    <source>
        <dbReference type="SAM" id="MobiDB-lite"/>
    </source>
</evidence>
<gene>
    <name evidence="2" type="ORF">AM588_10002855</name>
</gene>
<feature type="compositionally biased region" description="Basic and acidic residues" evidence="1">
    <location>
        <begin position="43"/>
        <end position="62"/>
    </location>
</feature>
<dbReference type="EMBL" id="LNFP01000907">
    <property type="protein sequence ID" value="KUF88779.1"/>
    <property type="molecule type" value="Genomic_DNA"/>
</dbReference>
<organism evidence="2 3">
    <name type="scientific">Phytophthora nicotianae</name>
    <name type="common">Potato buckeye rot agent</name>
    <name type="synonym">Phytophthora parasitica</name>
    <dbReference type="NCBI Taxonomy" id="4792"/>
    <lineage>
        <taxon>Eukaryota</taxon>
        <taxon>Sar</taxon>
        <taxon>Stramenopiles</taxon>
        <taxon>Oomycota</taxon>
        <taxon>Peronosporomycetes</taxon>
        <taxon>Peronosporales</taxon>
        <taxon>Peronosporaceae</taxon>
        <taxon>Phytophthora</taxon>
    </lineage>
</organism>
<dbReference type="Proteomes" id="UP000054636">
    <property type="component" value="Unassembled WGS sequence"/>
</dbReference>
<protein>
    <submittedName>
        <fullName evidence="2">RAD50-interacting protein 1</fullName>
    </submittedName>
</protein>